<dbReference type="Pfam" id="PF02148">
    <property type="entry name" value="zf-UBP"/>
    <property type="match status" value="1"/>
</dbReference>
<sequence>MNLHPSVCAHLEAQPLTPRPAGFEPYCADCAFTGDQWTHLRRCLTCDHVACCDDSVNQHASRHHEQTGHPVMTSEEPGESWRWCFVDQQTA</sequence>
<keyword evidence="2" id="KW-0378">Hydrolase</keyword>
<proteinExistence type="predicted"/>
<reference evidence="3" key="1">
    <citation type="submission" date="2016-10" db="EMBL/GenBank/DDBJ databases">
        <authorList>
            <person name="Varghese N."/>
            <person name="Submissions S."/>
        </authorList>
    </citation>
    <scope>NUCLEOTIDE SEQUENCE [LARGE SCALE GENOMIC DNA]</scope>
    <source>
        <strain evidence="3">DSM 21743</strain>
    </source>
</reference>
<evidence type="ECO:0000313" key="3">
    <source>
        <dbReference type="Proteomes" id="UP000198825"/>
    </source>
</evidence>
<dbReference type="EMBL" id="LT629799">
    <property type="protein sequence ID" value="SDU80116.1"/>
    <property type="molecule type" value="Genomic_DNA"/>
</dbReference>
<gene>
    <name evidence="2" type="ORF">SAMN04488544_0118</name>
</gene>
<organism evidence="2 3">
    <name type="scientific">Microlunatus sagamiharensis</name>
    <dbReference type="NCBI Taxonomy" id="546874"/>
    <lineage>
        <taxon>Bacteria</taxon>
        <taxon>Bacillati</taxon>
        <taxon>Actinomycetota</taxon>
        <taxon>Actinomycetes</taxon>
        <taxon>Propionibacteriales</taxon>
        <taxon>Propionibacteriaceae</taxon>
        <taxon>Microlunatus</taxon>
    </lineage>
</organism>
<keyword evidence="3" id="KW-1185">Reference proteome</keyword>
<feature type="domain" description="UBP-type" evidence="1">
    <location>
        <begin position="6"/>
        <end position="91"/>
    </location>
</feature>
<dbReference type="Gene3D" id="3.30.40.10">
    <property type="entry name" value="Zinc/RING finger domain, C3HC4 (zinc finger)"/>
    <property type="match status" value="1"/>
</dbReference>
<dbReference type="Proteomes" id="UP000198825">
    <property type="component" value="Chromosome I"/>
</dbReference>
<dbReference type="GO" id="GO:0008270">
    <property type="term" value="F:zinc ion binding"/>
    <property type="evidence" value="ECO:0007669"/>
    <property type="project" value="InterPro"/>
</dbReference>
<dbReference type="STRING" id="546874.SAMN04488544_0118"/>
<evidence type="ECO:0000259" key="1">
    <source>
        <dbReference type="PROSITE" id="PS50271"/>
    </source>
</evidence>
<dbReference type="GO" id="GO:0016787">
    <property type="term" value="F:hydrolase activity"/>
    <property type="evidence" value="ECO:0007669"/>
    <property type="project" value="UniProtKB-KW"/>
</dbReference>
<evidence type="ECO:0000313" key="2">
    <source>
        <dbReference type="EMBL" id="SDU80116.1"/>
    </source>
</evidence>
<name>A0A1H2LI94_9ACTN</name>
<dbReference type="OrthoDB" id="57886at2"/>
<accession>A0A1H2LI94</accession>
<dbReference type="PROSITE" id="PS50271">
    <property type="entry name" value="ZF_UBP"/>
    <property type="match status" value="1"/>
</dbReference>
<dbReference type="InterPro" id="IPR013083">
    <property type="entry name" value="Znf_RING/FYVE/PHD"/>
</dbReference>
<dbReference type="RefSeq" id="WP_091072229.1">
    <property type="nucleotide sequence ID" value="NZ_LT629799.1"/>
</dbReference>
<dbReference type="SUPFAM" id="SSF57850">
    <property type="entry name" value="RING/U-box"/>
    <property type="match status" value="1"/>
</dbReference>
<protein>
    <submittedName>
        <fullName evidence="2">Ubiquitin-hydrolase Zn-finger-containing protein</fullName>
    </submittedName>
</protein>
<dbReference type="AlphaFoldDB" id="A0A1H2LI94"/>
<dbReference type="InterPro" id="IPR001607">
    <property type="entry name" value="Znf_UBP"/>
</dbReference>